<feature type="region of interest" description="Disordered" evidence="1">
    <location>
        <begin position="572"/>
        <end position="650"/>
    </location>
</feature>
<keyword evidence="2" id="KW-0812">Transmembrane</keyword>
<feature type="transmembrane region" description="Helical" evidence="2">
    <location>
        <begin position="128"/>
        <end position="146"/>
    </location>
</feature>
<evidence type="ECO:0000313" key="4">
    <source>
        <dbReference type="EMBL" id="MBB6184614.1"/>
    </source>
</evidence>
<proteinExistence type="predicted"/>
<feature type="compositionally biased region" description="Basic and acidic residues" evidence="1">
    <location>
        <begin position="572"/>
        <end position="606"/>
    </location>
</feature>
<feature type="transmembrane region" description="Helical" evidence="2">
    <location>
        <begin position="46"/>
        <end position="64"/>
    </location>
</feature>
<keyword evidence="2" id="KW-0472">Membrane</keyword>
<evidence type="ECO:0000256" key="2">
    <source>
        <dbReference type="SAM" id="Phobius"/>
    </source>
</evidence>
<dbReference type="InterPro" id="IPR008756">
    <property type="entry name" value="Peptidase_M56"/>
</dbReference>
<feature type="transmembrane region" description="Helical" evidence="2">
    <location>
        <begin position="327"/>
        <end position="346"/>
    </location>
</feature>
<feature type="compositionally biased region" description="Basic and acidic residues" evidence="1">
    <location>
        <begin position="618"/>
        <end position="627"/>
    </location>
</feature>
<accession>A0A841KRN9</accession>
<feature type="compositionally biased region" description="Polar residues" evidence="1">
    <location>
        <begin position="350"/>
        <end position="363"/>
    </location>
</feature>
<dbReference type="InterPro" id="IPR052173">
    <property type="entry name" value="Beta-lactam_resp_regulator"/>
</dbReference>
<feature type="transmembrane region" description="Helical" evidence="2">
    <location>
        <begin position="14"/>
        <end position="34"/>
    </location>
</feature>
<dbReference type="PANTHER" id="PTHR34978:SF3">
    <property type="entry name" value="SLR0241 PROTEIN"/>
    <property type="match status" value="1"/>
</dbReference>
<evidence type="ECO:0000313" key="5">
    <source>
        <dbReference type="Proteomes" id="UP000560000"/>
    </source>
</evidence>
<feature type="region of interest" description="Disordered" evidence="1">
    <location>
        <begin position="350"/>
        <end position="369"/>
    </location>
</feature>
<protein>
    <submittedName>
        <fullName evidence="4">Beta-lactamase regulating signal transducer with metallopeptidase domain</fullName>
    </submittedName>
</protein>
<dbReference type="AlphaFoldDB" id="A0A841KRN9"/>
<dbReference type="RefSeq" id="WP_043099123.1">
    <property type="nucleotide sequence ID" value="NZ_JACHET010000001.1"/>
</dbReference>
<keyword evidence="2" id="KW-1133">Transmembrane helix</keyword>
<dbReference type="Pfam" id="PF05569">
    <property type="entry name" value="Peptidase_M56"/>
    <property type="match status" value="1"/>
</dbReference>
<dbReference type="Proteomes" id="UP000560000">
    <property type="component" value="Unassembled WGS sequence"/>
</dbReference>
<feature type="domain" description="Peptidase M56" evidence="3">
    <location>
        <begin position="17"/>
        <end position="317"/>
    </location>
</feature>
<comment type="caution">
    <text evidence="4">The sequence shown here is derived from an EMBL/GenBank/DDBJ whole genome shotgun (WGS) entry which is preliminary data.</text>
</comment>
<gene>
    <name evidence="4" type="ORF">HNQ86_001959</name>
</gene>
<evidence type="ECO:0000256" key="1">
    <source>
        <dbReference type="SAM" id="MobiDB-lite"/>
    </source>
</evidence>
<dbReference type="CDD" id="cd07341">
    <property type="entry name" value="M56_BlaR1_MecR1_like"/>
    <property type="match status" value="1"/>
</dbReference>
<dbReference type="PANTHER" id="PTHR34978">
    <property type="entry name" value="POSSIBLE SENSOR-TRANSDUCER PROTEIN BLAR"/>
    <property type="match status" value="1"/>
</dbReference>
<reference evidence="4 5" key="1">
    <citation type="submission" date="2020-08" db="EMBL/GenBank/DDBJ databases">
        <title>Genomic Encyclopedia of Type Strains, Phase IV (KMG-IV): sequencing the most valuable type-strain genomes for metagenomic binning, comparative biology and taxonomic classification.</title>
        <authorList>
            <person name="Goeker M."/>
        </authorList>
    </citation>
    <scope>NUCLEOTIDE SEQUENCE [LARGE SCALE GENOMIC DNA]</scope>
    <source>
        <strain evidence="4 5">DSM 107085</strain>
    </source>
</reference>
<dbReference type="OrthoDB" id="15218at2"/>
<sequence length="670" mass="72160">MHLHDLLDTLFTRLVWTSAQAVLLIALVAALIRLAPRLSAALRCMLWWLVGAQLLIGLCWPAPLSLRLLPAAAPTATTTMTPSTPDLSLAADAAATSANTYAPRPVDTTAANATATPPSHPLPISTPTALLALWLAGLLLQSAWAIRHGRRSRRLLATSTPCRDTALEAQCRAQAQRLGLRRAPALRMSCDIDSPHVTGLRRPVILLPADAGFSPAEAAMAVAHELAHLRRGDLWLGWIPALAQRLFFFHPLATRAMREYALCREAACDALVLQQAGVAAGAYGQLLLRMGVSAPMHPGLAGASPTFRILKRRLTMLQQPSDTPRGVTFWLPVLLVALAGVLPWRVTARPTTDTPAASHTQARPSAATKPSAYVHATAHADAHAVSGRHIHIDTDTHDHARDGFALIDRDSMIVQGAGVDLDHARSLHDSHDSALWVRRGGKAWVIHDPATLKAARDAYAPVVALSREQGRLAGKQGELAGRQAGLASQQAAAASHRADLAGHQADLAARRAARVAREAARRSSEQAELQARRAALDAERASLQASPATADASMAEHARRIAELDAQRKALDTEQVARDKAARQADQKAMQAERAELQRERAHMQKSDAPSQARIQARQHELAEQQKDLGTQQRALSERQKAATAEAQQRVQKLLDQAIARGIAKPVQMD</sequence>
<organism evidence="4 5">
    <name type="scientific">Oleiagrimonas soli</name>
    <dbReference type="NCBI Taxonomy" id="1543381"/>
    <lineage>
        <taxon>Bacteria</taxon>
        <taxon>Pseudomonadati</taxon>
        <taxon>Pseudomonadota</taxon>
        <taxon>Gammaproteobacteria</taxon>
        <taxon>Lysobacterales</taxon>
        <taxon>Rhodanobacteraceae</taxon>
        <taxon>Oleiagrimonas</taxon>
    </lineage>
</organism>
<evidence type="ECO:0000259" key="3">
    <source>
        <dbReference type="Pfam" id="PF05569"/>
    </source>
</evidence>
<name>A0A841KRN9_9GAMM</name>
<dbReference type="EMBL" id="JACHET010000001">
    <property type="protein sequence ID" value="MBB6184614.1"/>
    <property type="molecule type" value="Genomic_DNA"/>
</dbReference>